<feature type="region of interest" description="Disordered" evidence="1">
    <location>
        <begin position="506"/>
        <end position="526"/>
    </location>
</feature>
<protein>
    <submittedName>
        <fullName evidence="2">Uncharacterized protein</fullName>
    </submittedName>
</protein>
<comment type="caution">
    <text evidence="2">The sequence shown here is derived from an EMBL/GenBank/DDBJ whole genome shotgun (WGS) entry which is preliminary data.</text>
</comment>
<name>A0A8H5GY24_9AGAR</name>
<organism evidence="2 3">
    <name type="scientific">Tetrapyrgos nigripes</name>
    <dbReference type="NCBI Taxonomy" id="182062"/>
    <lineage>
        <taxon>Eukaryota</taxon>
        <taxon>Fungi</taxon>
        <taxon>Dikarya</taxon>
        <taxon>Basidiomycota</taxon>
        <taxon>Agaricomycotina</taxon>
        <taxon>Agaricomycetes</taxon>
        <taxon>Agaricomycetidae</taxon>
        <taxon>Agaricales</taxon>
        <taxon>Marasmiineae</taxon>
        <taxon>Marasmiaceae</taxon>
        <taxon>Tetrapyrgos</taxon>
    </lineage>
</organism>
<sequence>MLAGPSSSLSTTTTNNTTRSFTDVVPASFPSLATPMASPSPAAVRSKTNAFFSSSFSTPGPALSRPAKEQHSPKPKSLTAAFFGSPSTPTPTPPTSPPKKPSRNFLNLDLSGPQLSVPVTSNFASTPSPSTSESGRQLGSAPSEPTPRPAYSSVKVAAEESTSNIADILGTEPDAEVLSTINSSLSKLSASSQAYIASHIPSSPSPYPHQFVPSMGEQTHLYPTGDEEGLAPGMIIRSFLPSSSSTGSQSDNSTSLAATPLPVSATSSTSSTDTLSHPKRSNTIPVTLRLTRPLGQGSFSSVWLAEDLSPTSLLLRSRRSLRDLKRKASAGASLSTHTGSLVRKASEKKPKALSSTSNLMRKLRGGVSGTRPQVAKKAADIPPVPPLPHYLVPGGLPPMLSPSSLEFGHDVGDAKRLTMNSYLGEPGVSLSRASSVSGRSDVETEDEEGTEGVIRKASVKSVRSIGSVSRSGSERSVRSSRSGKLGNNRGRLVAVKLTSRGVVERKDKDKNRLRTPQEIEEERERDRTRVSFVREVEVLKRARSCRRGRQF</sequence>
<dbReference type="AlphaFoldDB" id="A0A8H5GY24"/>
<feature type="compositionally biased region" description="Low complexity" evidence="1">
    <location>
        <begin position="241"/>
        <end position="275"/>
    </location>
</feature>
<feature type="region of interest" description="Disordered" evidence="1">
    <location>
        <begin position="1"/>
        <end position="22"/>
    </location>
</feature>
<evidence type="ECO:0000256" key="1">
    <source>
        <dbReference type="SAM" id="MobiDB-lite"/>
    </source>
</evidence>
<gene>
    <name evidence="2" type="ORF">D9758_001471</name>
</gene>
<reference evidence="2 3" key="1">
    <citation type="journal article" date="2020" name="ISME J.">
        <title>Uncovering the hidden diversity of litter-decomposition mechanisms in mushroom-forming fungi.</title>
        <authorList>
            <person name="Floudas D."/>
            <person name="Bentzer J."/>
            <person name="Ahren D."/>
            <person name="Johansson T."/>
            <person name="Persson P."/>
            <person name="Tunlid A."/>
        </authorList>
    </citation>
    <scope>NUCLEOTIDE SEQUENCE [LARGE SCALE GENOMIC DNA]</scope>
    <source>
        <strain evidence="2 3">CBS 291.85</strain>
    </source>
</reference>
<evidence type="ECO:0000313" key="3">
    <source>
        <dbReference type="Proteomes" id="UP000559256"/>
    </source>
</evidence>
<keyword evidence="3" id="KW-1185">Reference proteome</keyword>
<feature type="region of interest" description="Disordered" evidence="1">
    <location>
        <begin position="52"/>
        <end position="152"/>
    </location>
</feature>
<feature type="region of interest" description="Disordered" evidence="1">
    <location>
        <begin position="326"/>
        <end position="355"/>
    </location>
</feature>
<feature type="compositionally biased region" description="Low complexity" evidence="1">
    <location>
        <begin position="427"/>
        <end position="439"/>
    </location>
</feature>
<feature type="region of interest" description="Disordered" evidence="1">
    <location>
        <begin position="241"/>
        <end position="289"/>
    </location>
</feature>
<evidence type="ECO:0000313" key="2">
    <source>
        <dbReference type="EMBL" id="KAF5372930.1"/>
    </source>
</evidence>
<proteinExistence type="predicted"/>
<feature type="compositionally biased region" description="Low complexity" evidence="1">
    <location>
        <begin position="459"/>
        <end position="471"/>
    </location>
</feature>
<feature type="compositionally biased region" description="Pro residues" evidence="1">
    <location>
        <begin position="88"/>
        <end position="99"/>
    </location>
</feature>
<accession>A0A8H5GY24</accession>
<feature type="compositionally biased region" description="Polar residues" evidence="1">
    <location>
        <begin position="113"/>
        <end position="137"/>
    </location>
</feature>
<dbReference type="Proteomes" id="UP000559256">
    <property type="component" value="Unassembled WGS sequence"/>
</dbReference>
<dbReference type="EMBL" id="JAACJM010000004">
    <property type="protein sequence ID" value="KAF5372930.1"/>
    <property type="molecule type" value="Genomic_DNA"/>
</dbReference>
<feature type="region of interest" description="Disordered" evidence="1">
    <location>
        <begin position="424"/>
        <end position="490"/>
    </location>
</feature>